<feature type="region of interest" description="Disordered" evidence="2">
    <location>
        <begin position="252"/>
        <end position="278"/>
    </location>
</feature>
<feature type="compositionally biased region" description="Low complexity" evidence="2">
    <location>
        <begin position="481"/>
        <end position="491"/>
    </location>
</feature>
<sequence>MVDLYEFNRQRPLSSNSKSRPQMLSPGAIAQNQTVTAAAASGANVGTNAAPVRRFWPSYIDQHVAQLDFDASVMMMTSAGDECQNDDDEEDDDEEDEDGGDEDGVEQHGGGRPQQRRQIGSGMARGGGGAEETAQDGNIFDSSSNSSSMMMAMMALDAAGVAAATAAAADSAQLISTDSLDMEQLRVRCECTKHNANYKLTFDEDSGQWTTSGIGGSFTTTATASPPVAQQQKQQHQRRLKQLLAMNTTATAMNNNNNNSHEEEEDRDGHGDEHQQQQQQLYTAIMDNNGTLGLQLLEQLNNADEDDDDQVNDTSAYSAGVFNATAEKRGGVRRRPATSVGHGTMATATDGWRKNSFMDALLNNNNNQNHNNANTSSSASSTFHGNNFRGDAATTKGGGGMGMMTTWGRLHQQGDDMGGGQQPPFNSEKVHSLPELNSNKQPQQRGGGGIGTDLSSVDGATTNTITTFAKGASTPAMATYQQQQPQPQQQQRHVQPVHGSVSSSSSSAGLRRPTSSSLLDNFIATQRQQLQQQRNGGPQMVDYDYSETYLGNGRYIDMNENEIGYVPSSTASIQRSGGDPHHQQLALFDLDLRRRQLLLGVGGSKDSDDSNDDDGRPLVGAVAATTANDAQPQQQRHLMRTMMMNMNTNSNNMATETAPLGHKLGNDNQPQHNANANQQRQQQQQQQRRQSHHQMSATKTKVAEAMAMPTTATMPQQQPSLQRRTFADLSASRTVPDLKFIALAHNVPTICPPSSVSLDNLLCRVRNSATAADGNGGIGGANAAAIDELIDCCASSMRILSEPDGGGASDGPDSGLGSSHSDGPSHIEDWSSLSVLLPRNVLEACSFFKTNSFLLTGSSNNIEGRRPAVPPPRSFTSATLWRLKEKGNCCLRHWGGANTDPSTPTTPTLNDAALCGCSSSSCCCCCTSFGTTAGLPAAAAHGEQCTKSAVFARQQMSSRSRAVLSQKLRLHARELALIGLPVYDQKRAIIERVVEGVAELIRGASSVVLMKALERLLGDELLPGVRMWHVICTVTGPGPVTRNVYQLIQQLEASEKPDHSRVGHFFRGLLSLHSLDGWLSYVVLKEHVLRPFYAPSAFLIGAQTAYRSLYCRLIECVELLSVLNQCGEAGKRWERRQRQQQRVANTTTPVDSDAARVGVVAANDAHPLDQRQAQQQMPMTTTAPCSSGAARIPKDSRVPKSSSVPTKLVAAAASTKLSTDCIEEEEQEVEAVHCQQQQDEAERQQKQHNGIKLEDVKLVEVQQRRKEEGKTFENERPNSMADDHNDSNSNNNVQSRDIDAVVGAADTVVHAVLRPSRIPILGTRSRSSIMYSDGSSPIIATQQRHSPTTLSHRSSSARPTPSLSPVYICPVREAITGEHEDQQSASLPHGSAAGGGTLLYPLRKGERVRVLAVRGEYTRCSRLPDAAPVVEHLQQQQRLALQNGLVPTRTLQFGANNGTTALNDERMMETVTDD</sequence>
<gene>
    <name evidence="4" type="ORF">niasHT_029522</name>
</gene>
<feature type="compositionally biased region" description="Low complexity" evidence="2">
    <location>
        <begin position="500"/>
        <end position="514"/>
    </location>
</feature>
<feature type="region of interest" description="Disordered" evidence="2">
    <location>
        <begin position="1339"/>
        <end position="1363"/>
    </location>
</feature>
<feature type="coiled-coil region" evidence="1">
    <location>
        <begin position="1222"/>
        <end position="1254"/>
    </location>
</feature>
<feature type="region of interest" description="Disordered" evidence="2">
    <location>
        <begin position="81"/>
        <end position="142"/>
    </location>
</feature>
<comment type="caution">
    <text evidence="4">The sequence shown here is derived from an EMBL/GenBank/DDBJ whole genome shotgun (WGS) entry which is preliminary data.</text>
</comment>
<feature type="compositionally biased region" description="Basic and acidic residues" evidence="2">
    <location>
        <begin position="1262"/>
        <end position="1286"/>
    </location>
</feature>
<feature type="region of interest" description="Disordered" evidence="2">
    <location>
        <begin position="1"/>
        <end position="24"/>
    </location>
</feature>
<feature type="compositionally biased region" description="Low complexity" evidence="2">
    <location>
        <begin position="669"/>
        <end position="688"/>
    </location>
</feature>
<proteinExistence type="predicted"/>
<evidence type="ECO:0000313" key="5">
    <source>
        <dbReference type="Proteomes" id="UP001620626"/>
    </source>
</evidence>
<feature type="domain" description="RUN" evidence="3">
    <location>
        <begin position="1000"/>
        <end position="1130"/>
    </location>
</feature>
<dbReference type="EMBL" id="JBICBT010001015">
    <property type="protein sequence ID" value="KAL3087758.1"/>
    <property type="molecule type" value="Genomic_DNA"/>
</dbReference>
<dbReference type="Proteomes" id="UP001620626">
    <property type="component" value="Unassembled WGS sequence"/>
</dbReference>
<feature type="region of interest" description="Disordered" evidence="2">
    <location>
        <begin position="1262"/>
        <end position="1293"/>
    </location>
</feature>
<evidence type="ECO:0000256" key="2">
    <source>
        <dbReference type="SAM" id="MobiDB-lite"/>
    </source>
</evidence>
<protein>
    <recommendedName>
        <fullName evidence="3">RUN domain-containing protein</fullName>
    </recommendedName>
</protein>
<dbReference type="PROSITE" id="PS50826">
    <property type="entry name" value="RUN"/>
    <property type="match status" value="1"/>
</dbReference>
<feature type="region of interest" description="Disordered" evidence="2">
    <location>
        <begin position="649"/>
        <end position="701"/>
    </location>
</feature>
<keyword evidence="5" id="KW-1185">Reference proteome</keyword>
<keyword evidence="1" id="KW-0175">Coiled coil</keyword>
<name>A0ABD2JBA1_9BILA</name>
<evidence type="ECO:0000256" key="1">
    <source>
        <dbReference type="SAM" id="Coils"/>
    </source>
</evidence>
<organism evidence="4 5">
    <name type="scientific">Heterodera trifolii</name>
    <dbReference type="NCBI Taxonomy" id="157864"/>
    <lineage>
        <taxon>Eukaryota</taxon>
        <taxon>Metazoa</taxon>
        <taxon>Ecdysozoa</taxon>
        <taxon>Nematoda</taxon>
        <taxon>Chromadorea</taxon>
        <taxon>Rhabditida</taxon>
        <taxon>Tylenchina</taxon>
        <taxon>Tylenchomorpha</taxon>
        <taxon>Tylenchoidea</taxon>
        <taxon>Heteroderidae</taxon>
        <taxon>Heteroderinae</taxon>
        <taxon>Heterodera</taxon>
    </lineage>
</organism>
<dbReference type="InterPro" id="IPR004012">
    <property type="entry name" value="Run_dom"/>
</dbReference>
<feature type="compositionally biased region" description="Low complexity" evidence="2">
    <location>
        <begin position="1172"/>
        <end position="1184"/>
    </location>
</feature>
<feature type="region of interest" description="Disordered" evidence="2">
    <location>
        <begin position="1170"/>
        <end position="1204"/>
    </location>
</feature>
<feature type="compositionally biased region" description="Polar residues" evidence="2">
    <location>
        <begin position="435"/>
        <end position="444"/>
    </location>
</feature>
<feature type="compositionally biased region" description="Acidic residues" evidence="2">
    <location>
        <begin position="83"/>
        <end position="104"/>
    </location>
</feature>
<dbReference type="Pfam" id="PF02759">
    <property type="entry name" value="RUN"/>
    <property type="match status" value="1"/>
</dbReference>
<evidence type="ECO:0000313" key="4">
    <source>
        <dbReference type="EMBL" id="KAL3087758.1"/>
    </source>
</evidence>
<dbReference type="Gene3D" id="1.20.58.900">
    <property type="match status" value="1"/>
</dbReference>
<accession>A0ABD2JBA1</accession>
<feature type="compositionally biased region" description="Low complexity" evidence="2">
    <location>
        <begin position="810"/>
        <end position="822"/>
    </location>
</feature>
<feature type="region of interest" description="Disordered" evidence="2">
    <location>
        <begin position="475"/>
        <end position="514"/>
    </location>
</feature>
<feature type="region of interest" description="Disordered" evidence="2">
    <location>
        <begin position="803"/>
        <end position="824"/>
    </location>
</feature>
<dbReference type="PANTHER" id="PTHR42264">
    <property type="entry name" value="EPHRIN_REC_LIKE DOMAIN-CONTAINING PROTEIN"/>
    <property type="match status" value="1"/>
</dbReference>
<feature type="compositionally biased region" description="Polar residues" evidence="2">
    <location>
        <begin position="11"/>
        <end position="22"/>
    </location>
</feature>
<reference evidence="4 5" key="1">
    <citation type="submission" date="2024-10" db="EMBL/GenBank/DDBJ databases">
        <authorList>
            <person name="Kim D."/>
        </authorList>
    </citation>
    <scope>NUCLEOTIDE SEQUENCE [LARGE SCALE GENOMIC DNA]</scope>
    <source>
        <strain evidence="4">BH-2024</strain>
    </source>
</reference>
<evidence type="ECO:0000259" key="3">
    <source>
        <dbReference type="PROSITE" id="PS50826"/>
    </source>
</evidence>
<dbReference type="InterPro" id="IPR037213">
    <property type="entry name" value="Run_dom_sf"/>
</dbReference>
<feature type="region of interest" description="Disordered" evidence="2">
    <location>
        <begin position="389"/>
        <end position="457"/>
    </location>
</feature>